<evidence type="ECO:0000313" key="4">
    <source>
        <dbReference type="EMBL" id="TDS13887.1"/>
    </source>
</evidence>
<dbReference type="SUPFAM" id="SSF49464">
    <property type="entry name" value="Carboxypeptidase regulatory domain-like"/>
    <property type="match status" value="1"/>
</dbReference>
<gene>
    <name evidence="4" type="ORF">B0I21_104213</name>
</gene>
<dbReference type="Gene3D" id="2.170.130.10">
    <property type="entry name" value="TonB-dependent receptor, plug domain"/>
    <property type="match status" value="1"/>
</dbReference>
<dbReference type="AlphaFoldDB" id="A0A4R7D0P8"/>
<sequence>MTFTQTFRYLLLVLCFFISIGTFGQDFKHQVIGKVVAQDLAPISAATVTLTDGARNIIATAVTDSLGAFTLRFHETDADHRITVRHLGYQEYTYAMREGHTKDLGTIQLIALKNVLSAVEVKAKPKLIEVSGGTIIYNVENSIGGKDVSALEALKRAPGVYVENESAITLNGKGGVQILIDGRQTYLSGSELTDLLKSISSNDLKSIEVINSPTAKFDASGAAGIINIKTKKNQITGLNGNITSAVAYGISPKQLQNMSVNYRVDKINVFGSYNHTLGNYNYIYGSDRTQNGKNYTSDTDDIDKRQKMSTRMGIDYFLNEKNTIGFLANGNFIFGGGITDTRTEIRTLPSTVIEETLDAVNDYYGQGTSRYNFNLNYRYEDTLGRTLQVNADYGLFDKWNKNLQSNTYRNRQGLITEDNLYRTLNDIDIDMMGVQIDYSTKLWEGVLEAGLKYSQVGSANDSRFFHVMPTIDSLDNRRSNDFNFTEKISSAYVDYKRTMNNWSFQGGLRLELANSEGLLSYREDGKDMNNVINRKFTNLFPFLSVTKPLGANQNLSLSYAKRIERPAYPDLNPFIYMLDELSFWQGNPFLNPQLTHRLTLLYSLKNATVVTFNVAYSDQFNAKVTDTLETEKIVMISRNVGTQKHWSLALTQNYSPKPWWELSFNGLLYYIQNDVSFDDYRNLNLRQVAGRVSLLQTFRLPFAMKAEIAATYNSNRLSGANIFAKAISQVDVGVQKSLLKDKASLRIAVTDIYKGNQSRSNQSFPGFQSSNYGYFESQQVRLSFSYNFSKGQSSAQRTRKSALESESGRIQ</sequence>
<dbReference type="InterPro" id="IPR037066">
    <property type="entry name" value="Plug_dom_sf"/>
</dbReference>
<dbReference type="Pfam" id="PF07715">
    <property type="entry name" value="Plug"/>
    <property type="match status" value="1"/>
</dbReference>
<evidence type="ECO:0000313" key="5">
    <source>
        <dbReference type="Proteomes" id="UP000294752"/>
    </source>
</evidence>
<dbReference type="RefSeq" id="WP_133640188.1">
    <property type="nucleotide sequence ID" value="NZ_SNZV01000004.1"/>
</dbReference>
<dbReference type="Pfam" id="PF13620">
    <property type="entry name" value="CarboxypepD_reg"/>
    <property type="match status" value="1"/>
</dbReference>
<dbReference type="SUPFAM" id="SSF56935">
    <property type="entry name" value="Porins"/>
    <property type="match status" value="1"/>
</dbReference>
<feature type="region of interest" description="Disordered" evidence="1">
    <location>
        <begin position="792"/>
        <end position="811"/>
    </location>
</feature>
<organism evidence="4 5">
    <name type="scientific">Sphingobacterium paludis</name>
    <dbReference type="NCBI Taxonomy" id="1476465"/>
    <lineage>
        <taxon>Bacteria</taxon>
        <taxon>Pseudomonadati</taxon>
        <taxon>Bacteroidota</taxon>
        <taxon>Sphingobacteriia</taxon>
        <taxon>Sphingobacteriales</taxon>
        <taxon>Sphingobacteriaceae</taxon>
        <taxon>Sphingobacterium</taxon>
    </lineage>
</organism>
<keyword evidence="5" id="KW-1185">Reference proteome</keyword>
<accession>A0A4R7D0P8</accession>
<dbReference type="EMBL" id="SNZV01000004">
    <property type="protein sequence ID" value="TDS13887.1"/>
    <property type="molecule type" value="Genomic_DNA"/>
</dbReference>
<dbReference type="OrthoDB" id="606851at2"/>
<proteinExistence type="predicted"/>
<feature type="domain" description="Outer membrane protein beta-barrel" evidence="3">
    <location>
        <begin position="381"/>
        <end position="786"/>
    </location>
</feature>
<dbReference type="Pfam" id="PF14905">
    <property type="entry name" value="OMP_b-brl_3"/>
    <property type="match status" value="1"/>
</dbReference>
<evidence type="ECO:0000259" key="2">
    <source>
        <dbReference type="Pfam" id="PF07715"/>
    </source>
</evidence>
<comment type="caution">
    <text evidence="4">The sequence shown here is derived from an EMBL/GenBank/DDBJ whole genome shotgun (WGS) entry which is preliminary data.</text>
</comment>
<protein>
    <submittedName>
        <fullName evidence="4">Outer membrane receptor protein involved in Fe transport</fullName>
    </submittedName>
</protein>
<feature type="compositionally biased region" description="Basic and acidic residues" evidence="1">
    <location>
        <begin position="801"/>
        <end position="811"/>
    </location>
</feature>
<dbReference type="InterPro" id="IPR008969">
    <property type="entry name" value="CarboxyPept-like_regulatory"/>
</dbReference>
<dbReference type="InterPro" id="IPR012910">
    <property type="entry name" value="Plug_dom"/>
</dbReference>
<evidence type="ECO:0000259" key="3">
    <source>
        <dbReference type="Pfam" id="PF14905"/>
    </source>
</evidence>
<dbReference type="Proteomes" id="UP000294752">
    <property type="component" value="Unassembled WGS sequence"/>
</dbReference>
<name>A0A4R7D0P8_9SPHI</name>
<dbReference type="PANTHER" id="PTHR40980:SF4">
    <property type="entry name" value="TONB-DEPENDENT RECEPTOR-LIKE BETA-BARREL DOMAIN-CONTAINING PROTEIN"/>
    <property type="match status" value="1"/>
</dbReference>
<reference evidence="4 5" key="1">
    <citation type="submission" date="2019-03" db="EMBL/GenBank/DDBJ databases">
        <title>Genomic Encyclopedia of Type Strains, Phase III (KMG-III): the genomes of soil and plant-associated and newly described type strains.</title>
        <authorList>
            <person name="Whitman W."/>
        </authorList>
    </citation>
    <scope>NUCLEOTIDE SEQUENCE [LARGE SCALE GENOMIC DNA]</scope>
    <source>
        <strain evidence="4 5">CGMCC 1.12801</strain>
    </source>
</reference>
<keyword evidence="4" id="KW-0675">Receptor</keyword>
<evidence type="ECO:0000256" key="1">
    <source>
        <dbReference type="SAM" id="MobiDB-lite"/>
    </source>
</evidence>
<dbReference type="InterPro" id="IPR041700">
    <property type="entry name" value="OMP_b-brl_3"/>
</dbReference>
<dbReference type="PANTHER" id="PTHR40980">
    <property type="entry name" value="PLUG DOMAIN-CONTAINING PROTEIN"/>
    <property type="match status" value="1"/>
</dbReference>
<feature type="domain" description="TonB-dependent receptor plug" evidence="2">
    <location>
        <begin position="148"/>
        <end position="224"/>
    </location>
</feature>